<dbReference type="AlphaFoldDB" id="A0A5A8F3R8"/>
<comment type="caution">
    <text evidence="1">The sequence shown here is derived from an EMBL/GenBank/DDBJ whole genome shotgun (WGS) entry which is preliminary data.</text>
</comment>
<dbReference type="Pfam" id="PF08850">
    <property type="entry name" value="DUF1820"/>
    <property type="match status" value="1"/>
</dbReference>
<dbReference type="Proteomes" id="UP000322876">
    <property type="component" value="Unassembled WGS sequence"/>
</dbReference>
<dbReference type="InterPro" id="IPR014949">
    <property type="entry name" value="DUF1820"/>
</dbReference>
<keyword evidence="2" id="KW-1185">Reference proteome</keyword>
<reference evidence="1 2" key="1">
    <citation type="submission" date="2019-06" db="EMBL/GenBank/DDBJ databases">
        <title>Genomic insights into carbon and energy metabolism of Deferribacter autotrophicus revealed new metabolic traits in the phylum Deferribacteres.</title>
        <authorList>
            <person name="Slobodkin A.I."/>
            <person name="Slobodkina G.B."/>
            <person name="Allioux M."/>
            <person name="Alain K."/>
            <person name="Jebbar M."/>
            <person name="Shadrin V."/>
            <person name="Kublanov I.V."/>
            <person name="Toshchakov S.V."/>
            <person name="Bonch-Osmolovskaya E.A."/>
        </authorList>
    </citation>
    <scope>NUCLEOTIDE SEQUENCE [LARGE SCALE GENOMIC DNA]</scope>
    <source>
        <strain evidence="1 2">SL50</strain>
    </source>
</reference>
<name>A0A5A8F3R8_9BACT</name>
<evidence type="ECO:0000313" key="2">
    <source>
        <dbReference type="Proteomes" id="UP000322876"/>
    </source>
</evidence>
<organism evidence="1 2">
    <name type="scientific">Deferribacter autotrophicus</name>
    <dbReference type="NCBI Taxonomy" id="500465"/>
    <lineage>
        <taxon>Bacteria</taxon>
        <taxon>Pseudomonadati</taxon>
        <taxon>Deferribacterota</taxon>
        <taxon>Deferribacteres</taxon>
        <taxon>Deferribacterales</taxon>
        <taxon>Deferribacteraceae</taxon>
        <taxon>Deferribacter</taxon>
    </lineage>
</organism>
<evidence type="ECO:0000313" key="1">
    <source>
        <dbReference type="EMBL" id="KAA0258019.1"/>
    </source>
</evidence>
<accession>A0A5A8F3R8</accession>
<proteinExistence type="predicted"/>
<dbReference type="RefSeq" id="WP_149266340.1">
    <property type="nucleotide sequence ID" value="NZ_VFJB01000005.1"/>
</dbReference>
<protein>
    <submittedName>
        <fullName evidence="1">DUF1820 family protein</fullName>
    </submittedName>
</protein>
<dbReference type="OrthoDB" id="9797173at2"/>
<sequence length="95" mass="11150">MKKKLFKITFLNDKKEILTIHASKVNTSSFLGLIEVSDIVFLDTSEILFTPNDDKIRSEFKDVERTFIPINYIVRIDEIILEKETPIIRLYKNDS</sequence>
<dbReference type="EMBL" id="VFJB01000005">
    <property type="protein sequence ID" value="KAA0258019.1"/>
    <property type="molecule type" value="Genomic_DNA"/>
</dbReference>
<gene>
    <name evidence="1" type="ORF">FHQ18_06390</name>
</gene>